<dbReference type="Gene3D" id="3.40.50.300">
    <property type="entry name" value="P-loop containing nucleotide triphosphate hydrolases"/>
    <property type="match status" value="2"/>
</dbReference>
<feature type="domain" description="UvrD-like helicase C-terminal" evidence="5">
    <location>
        <begin position="661"/>
        <end position="708"/>
    </location>
</feature>
<dbReference type="CDD" id="cd17933">
    <property type="entry name" value="DEXSc_RecD-like"/>
    <property type="match status" value="1"/>
</dbReference>
<dbReference type="CDD" id="cd18809">
    <property type="entry name" value="SF1_C_RecD"/>
    <property type="match status" value="1"/>
</dbReference>
<dbReference type="Proteomes" id="UP001236723">
    <property type="component" value="Unassembled WGS sequence"/>
</dbReference>
<evidence type="ECO:0000256" key="2">
    <source>
        <dbReference type="ARBA" id="ARBA00022840"/>
    </source>
</evidence>
<evidence type="ECO:0000259" key="8">
    <source>
        <dbReference type="Pfam" id="PF23139"/>
    </source>
</evidence>
<dbReference type="InterPro" id="IPR006345">
    <property type="entry name" value="RecD2"/>
</dbReference>
<proteinExistence type="inferred from homology"/>
<evidence type="ECO:0000256" key="1">
    <source>
        <dbReference type="ARBA" id="ARBA00022741"/>
    </source>
</evidence>
<feature type="binding site" evidence="3">
    <location>
        <begin position="356"/>
        <end position="360"/>
    </location>
    <ligand>
        <name>ATP</name>
        <dbReference type="ChEBI" id="CHEBI:30616"/>
    </ligand>
</feature>
<accession>A0ABU0DS20</accession>
<dbReference type="PANTHER" id="PTHR43788:SF6">
    <property type="entry name" value="DNA HELICASE B"/>
    <property type="match status" value="1"/>
</dbReference>
<evidence type="ECO:0000256" key="3">
    <source>
        <dbReference type="HAMAP-Rule" id="MF_01488"/>
    </source>
</evidence>
<evidence type="ECO:0000259" key="7">
    <source>
        <dbReference type="Pfam" id="PF18335"/>
    </source>
</evidence>
<keyword evidence="3" id="KW-0238">DNA-binding</keyword>
<protein>
    <recommendedName>
        <fullName evidence="3">ATP-dependent RecD2 DNA helicase</fullName>
        <ecNumber evidence="3">5.6.2.3</ecNumber>
    </recommendedName>
    <alternativeName>
        <fullName evidence="3">DNA 5'-3' helicase subunit RecD2</fullName>
    </alternativeName>
</protein>
<dbReference type="InterPro" id="IPR027785">
    <property type="entry name" value="UvrD-like_helicase_C"/>
</dbReference>
<comment type="caution">
    <text evidence="9">The sequence shown here is derived from an EMBL/GenBank/DDBJ whole genome shotgun (WGS) entry which is preliminary data.</text>
</comment>
<dbReference type="Gene3D" id="2.30.30.940">
    <property type="match status" value="1"/>
</dbReference>
<dbReference type="Pfam" id="PF23139">
    <property type="entry name" value="OB_YrrC"/>
    <property type="match status" value="1"/>
</dbReference>
<dbReference type="InterPro" id="IPR050534">
    <property type="entry name" value="Coronavir_polyprotein_1ab"/>
</dbReference>
<name>A0ABU0DS20_9BACI</name>
<keyword evidence="10" id="KW-1185">Reference proteome</keyword>
<dbReference type="Pfam" id="PF13538">
    <property type="entry name" value="UvrD_C_2"/>
    <property type="match status" value="1"/>
</dbReference>
<reference evidence="9 10" key="1">
    <citation type="submission" date="2023-07" db="EMBL/GenBank/DDBJ databases">
        <title>Genomic Encyclopedia of Type Strains, Phase IV (KMG-IV): sequencing the most valuable type-strain genomes for metagenomic binning, comparative biology and taxonomic classification.</title>
        <authorList>
            <person name="Goeker M."/>
        </authorList>
    </citation>
    <scope>NUCLEOTIDE SEQUENCE [LARGE SCALE GENOMIC DNA]</scope>
    <source>
        <strain evidence="9 10">DSM 15448</strain>
    </source>
</reference>
<organism evidence="9 10">
    <name type="scientific">Alkalibacillus filiformis</name>
    <dbReference type="NCBI Taxonomy" id="200990"/>
    <lineage>
        <taxon>Bacteria</taxon>
        <taxon>Bacillati</taxon>
        <taxon>Bacillota</taxon>
        <taxon>Bacilli</taxon>
        <taxon>Bacillales</taxon>
        <taxon>Bacillaceae</taxon>
        <taxon>Alkalibacillus</taxon>
    </lineage>
</organism>
<dbReference type="InterPro" id="IPR027417">
    <property type="entry name" value="P-loop_NTPase"/>
</dbReference>
<dbReference type="NCBIfam" id="TIGR01448">
    <property type="entry name" value="recD_rel"/>
    <property type="match status" value="1"/>
</dbReference>
<feature type="compositionally biased region" description="Acidic residues" evidence="4">
    <location>
        <begin position="747"/>
        <end position="767"/>
    </location>
</feature>
<dbReference type="RefSeq" id="WP_307066529.1">
    <property type="nucleotide sequence ID" value="NZ_JAUSUP010000001.1"/>
</dbReference>
<comment type="similarity">
    <text evidence="3">Belongs to the RecD family. RecD2 subfamily.</text>
</comment>
<sequence length="767" mass="87304">MSDQKYAKGQLNHMIFHNQQTQFSIASISVQDTELELDEEELVVKGNFPPLTHGNDYIFYGTIQVHPKFGEQLQVFTYEKELPKTEESLVKYLSSDLFYGIGQKTAQKIVDTLGINAVDEVLRDTAKLDQVVGLKPETKKQFIADLRMNQGFEQVTVELAKYGIGLQLAGKLYGAYYEKTIEQLKENPYQFVFDVEGFGFQRADEIAESIGIKDEHPTRIQAGVLHVLDQQSSNGHVYVEKEQLLKQLNSLLYQGRNHENDESLEQHLKFLTDEDLIVQEDDRVYLPQLYFAEEGVASQLTRILATEQDASYDESELLKVIGDIEEQEGIAYGEEQYEAVKKALDEKVMLLTGGPGTGKTTVVKGIIHCYEVLFRKNQNKHQSDYILAAPTGRAAKRLTESTGLKAKTIHSLLGWSGEEHFEFNDGNQLKGKVLIVDEFSMVDIWLANSLLKAVPADMKVIFVGDEDQLPSVGPGQVLADLLKSKVIPVCQLREIYRQKNDSYIVKLAHDIKNNQIPMQSVGKKDDFNFIETNTDYALNTIEQIVKKALDRGYSMRDIQVLAPMYKTKVGIHELNQTLQNIFNPKEEGKREIEHFQSVFRTGDKIIQLVNQPEKDVFNGDIGEIVAIKHAKEAESKKDELIINFEGLEVSYTRQDFNQLMLAYAISIHKSQGSEFPIVILPIVRSFKRMLVKNLIYTAITRGKSSLIICGSYDVFLEGMQKQQAYERNTSLVSRIKAFNLNERHEEDLSELEPDEQFEEDISPYDFM</sequence>
<dbReference type="GO" id="GO:0008854">
    <property type="term" value="F:exodeoxyribonuclease V activity"/>
    <property type="evidence" value="ECO:0007669"/>
    <property type="project" value="UniProtKB-EC"/>
</dbReference>
<dbReference type="PANTHER" id="PTHR43788">
    <property type="entry name" value="DNA2/NAM7 HELICASE FAMILY MEMBER"/>
    <property type="match status" value="1"/>
</dbReference>
<dbReference type="EMBL" id="JAUSUP010000001">
    <property type="protein sequence ID" value="MDQ0351116.1"/>
    <property type="molecule type" value="Genomic_DNA"/>
</dbReference>
<keyword evidence="3 9" id="KW-0378">Hydrolase</keyword>
<dbReference type="EC" id="5.6.2.3" evidence="3"/>
<dbReference type="Pfam" id="PF18335">
    <property type="entry name" value="SH3_13"/>
    <property type="match status" value="1"/>
</dbReference>
<keyword evidence="3" id="KW-0347">Helicase</keyword>
<dbReference type="InterPro" id="IPR055446">
    <property type="entry name" value="RecD2_N_OB"/>
</dbReference>
<keyword evidence="2 3" id="KW-0067">ATP-binding</keyword>
<dbReference type="HAMAP" id="MF_01488">
    <property type="entry name" value="RecD2"/>
    <property type="match status" value="1"/>
</dbReference>
<keyword evidence="1 3" id="KW-0547">Nucleotide-binding</keyword>
<feature type="region of interest" description="Disordered" evidence="4">
    <location>
        <begin position="746"/>
        <end position="767"/>
    </location>
</feature>
<evidence type="ECO:0000259" key="6">
    <source>
        <dbReference type="Pfam" id="PF14490"/>
    </source>
</evidence>
<gene>
    <name evidence="3" type="primary">recD2</name>
    <name evidence="9" type="ORF">J2R98_000919</name>
</gene>
<feature type="domain" description="ATP-dependent RecD2 DNA helicase SH3" evidence="7">
    <location>
        <begin position="574"/>
        <end position="644"/>
    </location>
</feature>
<dbReference type="Pfam" id="PF14490">
    <property type="entry name" value="HHH_RecD2"/>
    <property type="match status" value="1"/>
</dbReference>
<evidence type="ECO:0000256" key="4">
    <source>
        <dbReference type="SAM" id="MobiDB-lite"/>
    </source>
</evidence>
<keyword evidence="3" id="KW-0413">Isomerase</keyword>
<evidence type="ECO:0000313" key="10">
    <source>
        <dbReference type="Proteomes" id="UP001236723"/>
    </source>
</evidence>
<evidence type="ECO:0000259" key="5">
    <source>
        <dbReference type="Pfam" id="PF13538"/>
    </source>
</evidence>
<dbReference type="InterPro" id="IPR041451">
    <property type="entry name" value="RecD2_SH13"/>
</dbReference>
<evidence type="ECO:0000313" key="9">
    <source>
        <dbReference type="EMBL" id="MDQ0351116.1"/>
    </source>
</evidence>
<dbReference type="InterPro" id="IPR029493">
    <property type="entry name" value="RecD2-like_HHH"/>
</dbReference>
<dbReference type="Pfam" id="PF13245">
    <property type="entry name" value="AAA_19"/>
    <property type="match status" value="1"/>
</dbReference>
<comment type="function">
    <text evidence="3">DNA-dependent ATPase and ATP-dependent 5'-3' DNA helicase. Has no activity on blunt DNA or DNA with 3'-overhangs, requires at least 10 bases of 5'-ssDNA for helicase activity.</text>
</comment>
<dbReference type="SUPFAM" id="SSF52540">
    <property type="entry name" value="P-loop containing nucleoside triphosphate hydrolases"/>
    <property type="match status" value="2"/>
</dbReference>
<feature type="domain" description="ATP-dependent RecD2 DNA helicase OB-fold" evidence="8">
    <location>
        <begin position="5"/>
        <end position="83"/>
    </location>
</feature>
<comment type="catalytic activity">
    <reaction evidence="3">
        <text>ATP + H2O = ADP + phosphate + H(+)</text>
        <dbReference type="Rhea" id="RHEA:13065"/>
        <dbReference type="ChEBI" id="CHEBI:15377"/>
        <dbReference type="ChEBI" id="CHEBI:15378"/>
        <dbReference type="ChEBI" id="CHEBI:30616"/>
        <dbReference type="ChEBI" id="CHEBI:43474"/>
        <dbReference type="ChEBI" id="CHEBI:456216"/>
        <dbReference type="EC" id="5.6.2.3"/>
    </reaction>
</comment>
<feature type="domain" description="ATP-dependent RecD2 DNA helicase-like helix-hairpin-helix" evidence="6">
    <location>
        <begin position="149"/>
        <end position="238"/>
    </location>
</feature>